<keyword evidence="3" id="KW-1185">Reference proteome</keyword>
<proteinExistence type="predicted"/>
<reference evidence="2" key="1">
    <citation type="submission" date="2023-02" db="EMBL/GenBank/DDBJ databases">
        <title>Identification and recombinant expression of a fungal hydrolase from Papiliotrema laurentii that hydrolyzes apple cutin and clears colloidal polyester polyurethane.</title>
        <authorList>
            <consortium name="DOE Joint Genome Institute"/>
            <person name="Roman V.A."/>
            <person name="Bojanowski C."/>
            <person name="Crable B.R."/>
            <person name="Wagner D.N."/>
            <person name="Hung C.S."/>
            <person name="Nadeau L.J."/>
            <person name="Schratz L."/>
            <person name="Haridas S."/>
            <person name="Pangilinan J."/>
            <person name="Lipzen A."/>
            <person name="Na H."/>
            <person name="Yan M."/>
            <person name="Ng V."/>
            <person name="Grigoriev I.V."/>
            <person name="Spatafora J.W."/>
            <person name="Barlow D."/>
            <person name="Biffinger J."/>
            <person name="Kelley-Loughnane N."/>
            <person name="Varaljay V.A."/>
            <person name="Crookes-Goodson W.J."/>
        </authorList>
    </citation>
    <scope>NUCLEOTIDE SEQUENCE</scope>
    <source>
        <strain evidence="2">5307AH</strain>
    </source>
</reference>
<dbReference type="Proteomes" id="UP001182556">
    <property type="component" value="Unassembled WGS sequence"/>
</dbReference>
<organism evidence="2 3">
    <name type="scientific">Papiliotrema laurentii</name>
    <name type="common">Cryptococcus laurentii</name>
    <dbReference type="NCBI Taxonomy" id="5418"/>
    <lineage>
        <taxon>Eukaryota</taxon>
        <taxon>Fungi</taxon>
        <taxon>Dikarya</taxon>
        <taxon>Basidiomycota</taxon>
        <taxon>Agaricomycotina</taxon>
        <taxon>Tremellomycetes</taxon>
        <taxon>Tremellales</taxon>
        <taxon>Rhynchogastremaceae</taxon>
        <taxon>Papiliotrema</taxon>
    </lineage>
</organism>
<accession>A0AAD9FQN3</accession>
<feature type="compositionally biased region" description="Basic and acidic residues" evidence="1">
    <location>
        <begin position="358"/>
        <end position="373"/>
    </location>
</feature>
<sequence length="441" mass="48045">MSSAQAPSSASTTKHTKFRPYVPETPPRSPTPPSAGSTRVKPGSQITVQLEWRRPMSSTDKVRGAVILGEPGQRRLMQQEAARKMVRRLTDYKAVEIIGRAFQVSRCLRDCPCAAGFAFRAPETLLCILQDPPSALGATRSAQRLLGTAWYCPSTLYADGEAPDRRQSIGSQSESHGSPFETLEPCTVPLKPRLSLEHEVHVCLEGGGEMCPRSGRGTAWSPPYVTPSPHPIRFASLPSGNLSADNQSQAMWSTHSTSVTMWRIGHETEPLAHSTTPETDVRCSVEGLTASLPLCSKLQAVPDLCVLYHPLWSDPVIHVLIGGPAGLVLEESCAQSKTHSSGRRQPRKHQEVPLPEDGSNHNDASSEKPHEPTADSAGGSPSSYINAKPSLFRHLSKGWYAKEGDYESGRKFMAMWQEMRAEQDTDDPEAQEGDKGSFATT</sequence>
<feature type="region of interest" description="Disordered" evidence="1">
    <location>
        <begin position="333"/>
        <end position="385"/>
    </location>
</feature>
<gene>
    <name evidence="2" type="ORF">DB88DRAFT_546040</name>
</gene>
<feature type="compositionally biased region" description="Pro residues" evidence="1">
    <location>
        <begin position="23"/>
        <end position="33"/>
    </location>
</feature>
<evidence type="ECO:0000256" key="1">
    <source>
        <dbReference type="SAM" id="MobiDB-lite"/>
    </source>
</evidence>
<evidence type="ECO:0000313" key="3">
    <source>
        <dbReference type="Proteomes" id="UP001182556"/>
    </source>
</evidence>
<evidence type="ECO:0000313" key="2">
    <source>
        <dbReference type="EMBL" id="KAK1923937.1"/>
    </source>
</evidence>
<protein>
    <submittedName>
        <fullName evidence="2">Uncharacterized protein</fullName>
    </submittedName>
</protein>
<dbReference type="EMBL" id="JAODAN010000005">
    <property type="protein sequence ID" value="KAK1923937.1"/>
    <property type="molecule type" value="Genomic_DNA"/>
</dbReference>
<dbReference type="AlphaFoldDB" id="A0AAD9FQN3"/>
<feature type="compositionally biased region" description="Low complexity" evidence="1">
    <location>
        <begin position="1"/>
        <end position="11"/>
    </location>
</feature>
<feature type="region of interest" description="Disordered" evidence="1">
    <location>
        <begin position="162"/>
        <end position="182"/>
    </location>
</feature>
<feature type="region of interest" description="Disordered" evidence="1">
    <location>
        <begin position="417"/>
        <end position="441"/>
    </location>
</feature>
<name>A0AAD9FQN3_PAPLA</name>
<comment type="caution">
    <text evidence="2">The sequence shown here is derived from an EMBL/GenBank/DDBJ whole genome shotgun (WGS) entry which is preliminary data.</text>
</comment>
<feature type="region of interest" description="Disordered" evidence="1">
    <location>
        <begin position="1"/>
        <end position="45"/>
    </location>
</feature>